<name>A0A2H6K9P2_9APIC</name>
<evidence type="ECO:0000313" key="1">
    <source>
        <dbReference type="EMBL" id="GBE59722.1"/>
    </source>
</evidence>
<dbReference type="OrthoDB" id="10629860at2759"/>
<protein>
    <submittedName>
        <fullName evidence="1">Plexin-A4 isoform X1, putative</fullName>
    </submittedName>
</protein>
<evidence type="ECO:0000313" key="2">
    <source>
        <dbReference type="Proteomes" id="UP000236319"/>
    </source>
</evidence>
<comment type="caution">
    <text evidence="1">The sequence shown here is derived from an EMBL/GenBank/DDBJ whole genome shotgun (WGS) entry which is preliminary data.</text>
</comment>
<accession>A0A2H6K9P2</accession>
<dbReference type="GeneID" id="39873492"/>
<dbReference type="AlphaFoldDB" id="A0A2H6K9P2"/>
<sequence length="153" mass="16929">MSIKSLLNRESVVGKPNLAAEHNVVNFKDHHDGLSGQLERGEGHQHGLDHLVFHHVGHRSLLRVYPELCAVLLEVPVAQLGDDLEWVQTRVLREGVRHHLKRLCECLDADLLHAIQRAGPGAEPVGECHLRGATTGYDGTLLYETPHDTKGVV</sequence>
<dbReference type="EMBL" id="BDSA01000001">
    <property type="protein sequence ID" value="GBE59722.1"/>
    <property type="molecule type" value="Genomic_DNA"/>
</dbReference>
<organism evidence="1 2">
    <name type="scientific">Babesia ovata</name>
    <dbReference type="NCBI Taxonomy" id="189622"/>
    <lineage>
        <taxon>Eukaryota</taxon>
        <taxon>Sar</taxon>
        <taxon>Alveolata</taxon>
        <taxon>Apicomplexa</taxon>
        <taxon>Aconoidasida</taxon>
        <taxon>Piroplasmida</taxon>
        <taxon>Babesiidae</taxon>
        <taxon>Babesia</taxon>
    </lineage>
</organism>
<keyword evidence="2" id="KW-1185">Reference proteome</keyword>
<reference evidence="1 2" key="1">
    <citation type="journal article" date="2017" name="BMC Genomics">
        <title>Whole-genome assembly of Babesia ovata and comparative genomics between closely related pathogens.</title>
        <authorList>
            <person name="Yamagishi J."/>
            <person name="Asada M."/>
            <person name="Hakimi H."/>
            <person name="Tanaka T.Q."/>
            <person name="Sugimoto C."/>
            <person name="Kawazu S."/>
        </authorList>
    </citation>
    <scope>NUCLEOTIDE SEQUENCE [LARGE SCALE GENOMIC DNA]</scope>
    <source>
        <strain evidence="1 2">Miyake</strain>
    </source>
</reference>
<dbReference type="VEuPathDB" id="PiroplasmaDB:BOVATA_012150"/>
<gene>
    <name evidence="1" type="ORF">BOVATA_012150</name>
</gene>
<proteinExistence type="predicted"/>
<dbReference type="RefSeq" id="XP_028865965.1">
    <property type="nucleotide sequence ID" value="XM_029010132.1"/>
</dbReference>
<dbReference type="Proteomes" id="UP000236319">
    <property type="component" value="Unassembled WGS sequence"/>
</dbReference>